<sequence length="136" mass="14884">MARAPARLHLAEPYALRRNVASSLIAAPEAPKTKTQRSCRCAPIERNVAIDHSDEVVRGISIWLPKLCITAGRGDRRSREKVGFTAVVRGQVKGRKNGRNVRRVVTGAAEGGQSTIHFRRSARRPLGASLPLDRGQ</sequence>
<protein>
    <submittedName>
        <fullName evidence="1">Uncharacterized protein</fullName>
    </submittedName>
</protein>
<evidence type="ECO:0000313" key="2">
    <source>
        <dbReference type="Proteomes" id="UP000053105"/>
    </source>
</evidence>
<name>A0A0M9A1Z2_9HYME</name>
<accession>A0A0M9A1Z2</accession>
<dbReference type="Proteomes" id="UP000053105">
    <property type="component" value="Unassembled WGS sequence"/>
</dbReference>
<dbReference type="EMBL" id="KQ435782">
    <property type="protein sequence ID" value="KOX74756.1"/>
    <property type="molecule type" value="Genomic_DNA"/>
</dbReference>
<organism evidence="1 2">
    <name type="scientific">Melipona quadrifasciata</name>
    <dbReference type="NCBI Taxonomy" id="166423"/>
    <lineage>
        <taxon>Eukaryota</taxon>
        <taxon>Metazoa</taxon>
        <taxon>Ecdysozoa</taxon>
        <taxon>Arthropoda</taxon>
        <taxon>Hexapoda</taxon>
        <taxon>Insecta</taxon>
        <taxon>Pterygota</taxon>
        <taxon>Neoptera</taxon>
        <taxon>Endopterygota</taxon>
        <taxon>Hymenoptera</taxon>
        <taxon>Apocrita</taxon>
        <taxon>Aculeata</taxon>
        <taxon>Apoidea</taxon>
        <taxon>Anthophila</taxon>
        <taxon>Apidae</taxon>
        <taxon>Melipona</taxon>
    </lineage>
</organism>
<proteinExistence type="predicted"/>
<dbReference type="AlphaFoldDB" id="A0A0M9A1Z2"/>
<keyword evidence="2" id="KW-1185">Reference proteome</keyword>
<evidence type="ECO:0000313" key="1">
    <source>
        <dbReference type="EMBL" id="KOX74756.1"/>
    </source>
</evidence>
<reference evidence="1 2" key="1">
    <citation type="submission" date="2015-07" db="EMBL/GenBank/DDBJ databases">
        <title>The genome of Melipona quadrifasciata.</title>
        <authorList>
            <person name="Pan H."/>
            <person name="Kapheim K."/>
        </authorList>
    </citation>
    <scope>NUCLEOTIDE SEQUENCE [LARGE SCALE GENOMIC DNA]</scope>
    <source>
        <strain evidence="1">0111107301</strain>
        <tissue evidence="1">Whole body</tissue>
    </source>
</reference>
<gene>
    <name evidence="1" type="ORF">WN51_14694</name>
</gene>